<dbReference type="Proteomes" id="UP001526430">
    <property type="component" value="Unassembled WGS sequence"/>
</dbReference>
<dbReference type="EMBL" id="JAPFQI010000001">
    <property type="protein sequence ID" value="MCW8084209.1"/>
    <property type="molecule type" value="Genomic_DNA"/>
</dbReference>
<evidence type="ECO:0000256" key="1">
    <source>
        <dbReference type="SAM" id="MobiDB-lite"/>
    </source>
</evidence>
<feature type="compositionally biased region" description="Basic and acidic residues" evidence="1">
    <location>
        <begin position="47"/>
        <end position="66"/>
    </location>
</feature>
<protein>
    <recommendedName>
        <fullName evidence="4">DUF4164 family protein</fullName>
    </recommendedName>
</protein>
<proteinExistence type="predicted"/>
<reference evidence="2 3" key="1">
    <citation type="submission" date="2022-10" db="EMBL/GenBank/DDBJ databases">
        <title>Roseococcus glaciei nov., sp. nov., isolated from glacier.</title>
        <authorList>
            <person name="Liu Q."/>
            <person name="Xin Y.-H."/>
        </authorList>
    </citation>
    <scope>NUCLEOTIDE SEQUENCE [LARGE SCALE GENOMIC DNA]</scope>
    <source>
        <strain evidence="2 3">MDT2-1-1</strain>
    </source>
</reference>
<gene>
    <name evidence="2" type="ORF">OF850_01090</name>
</gene>
<keyword evidence="3" id="KW-1185">Reference proteome</keyword>
<sequence length="105" mass="11824">MPGPRPKSEARDGHAARLAALADRLRRAQATEIRLDEKLRQLQAEQEENRRRAREEFGTDDPDALRRIAEERRAEADVMLRELEAALDEAEEAIAQATPDGAAPR</sequence>
<name>A0ABT3NPX4_9PROT</name>
<feature type="region of interest" description="Disordered" evidence="1">
    <location>
        <begin position="44"/>
        <end position="66"/>
    </location>
</feature>
<organism evidence="2 3">
    <name type="scientific">Sabulicella glaciei</name>
    <dbReference type="NCBI Taxonomy" id="2984948"/>
    <lineage>
        <taxon>Bacteria</taxon>
        <taxon>Pseudomonadati</taxon>
        <taxon>Pseudomonadota</taxon>
        <taxon>Alphaproteobacteria</taxon>
        <taxon>Acetobacterales</taxon>
        <taxon>Acetobacteraceae</taxon>
        <taxon>Sabulicella</taxon>
    </lineage>
</organism>
<dbReference type="RefSeq" id="WP_301587816.1">
    <property type="nucleotide sequence ID" value="NZ_JAPFQI010000001.1"/>
</dbReference>
<accession>A0ABT3NPX4</accession>
<evidence type="ECO:0000313" key="3">
    <source>
        <dbReference type="Proteomes" id="UP001526430"/>
    </source>
</evidence>
<comment type="caution">
    <text evidence="2">The sequence shown here is derived from an EMBL/GenBank/DDBJ whole genome shotgun (WGS) entry which is preliminary data.</text>
</comment>
<evidence type="ECO:0008006" key="4">
    <source>
        <dbReference type="Google" id="ProtNLM"/>
    </source>
</evidence>
<evidence type="ECO:0000313" key="2">
    <source>
        <dbReference type="EMBL" id="MCW8084209.1"/>
    </source>
</evidence>